<keyword evidence="6" id="KW-1185">Reference proteome</keyword>
<evidence type="ECO:0000259" key="4">
    <source>
        <dbReference type="Pfam" id="PF07804"/>
    </source>
</evidence>
<reference evidence="5" key="1">
    <citation type="journal article" date="2014" name="Int. J. Syst. Evol. Microbiol.">
        <title>Complete genome sequence of Corynebacterium casei LMG S-19264T (=DSM 44701T), isolated from a smear-ripened cheese.</title>
        <authorList>
            <consortium name="US DOE Joint Genome Institute (JGI-PGF)"/>
            <person name="Walter F."/>
            <person name="Albersmeier A."/>
            <person name="Kalinowski J."/>
            <person name="Ruckert C."/>
        </authorList>
    </citation>
    <scope>NUCLEOTIDE SEQUENCE</scope>
    <source>
        <strain evidence="5">VKM B-2935</strain>
    </source>
</reference>
<dbReference type="PANTHER" id="PTHR37419:SF8">
    <property type="entry name" value="TOXIN YJJJ"/>
    <property type="match status" value="1"/>
</dbReference>
<reference evidence="5" key="2">
    <citation type="submission" date="2023-01" db="EMBL/GenBank/DDBJ databases">
        <authorList>
            <person name="Sun Q."/>
            <person name="Evtushenko L."/>
        </authorList>
    </citation>
    <scope>NUCLEOTIDE SEQUENCE</scope>
    <source>
        <strain evidence="5">VKM B-2935</strain>
    </source>
</reference>
<feature type="domain" description="HipA-like C-terminal" evidence="4">
    <location>
        <begin position="177"/>
        <end position="383"/>
    </location>
</feature>
<dbReference type="EMBL" id="BSFN01000008">
    <property type="protein sequence ID" value="GLK90015.1"/>
    <property type="molecule type" value="Genomic_DNA"/>
</dbReference>
<comment type="caution">
    <text evidence="5">The sequence shown here is derived from an EMBL/GenBank/DDBJ whole genome shotgun (WGS) entry which is preliminary data.</text>
</comment>
<dbReference type="GO" id="GO:0005829">
    <property type="term" value="C:cytosol"/>
    <property type="evidence" value="ECO:0007669"/>
    <property type="project" value="TreeGrafter"/>
</dbReference>
<evidence type="ECO:0000256" key="2">
    <source>
        <dbReference type="ARBA" id="ARBA00022679"/>
    </source>
</evidence>
<organism evidence="5 6">
    <name type="scientific">Pseudomonas turukhanskensis</name>
    <dbReference type="NCBI Taxonomy" id="1806536"/>
    <lineage>
        <taxon>Bacteria</taxon>
        <taxon>Pseudomonadati</taxon>
        <taxon>Pseudomonadota</taxon>
        <taxon>Gammaproteobacteria</taxon>
        <taxon>Pseudomonadales</taxon>
        <taxon>Pseudomonadaceae</taxon>
        <taxon>Pseudomonas</taxon>
    </lineage>
</organism>
<dbReference type="Pfam" id="PF07804">
    <property type="entry name" value="HipA_C"/>
    <property type="match status" value="1"/>
</dbReference>
<name>A0A9W6K5Q7_9PSED</name>
<protein>
    <submittedName>
        <fullName evidence="5">Toxin HipA</fullName>
    </submittedName>
</protein>
<dbReference type="GO" id="GO:0004674">
    <property type="term" value="F:protein serine/threonine kinase activity"/>
    <property type="evidence" value="ECO:0007669"/>
    <property type="project" value="TreeGrafter"/>
</dbReference>
<keyword evidence="3" id="KW-0418">Kinase</keyword>
<dbReference type="AlphaFoldDB" id="A0A9W6K5Q7"/>
<evidence type="ECO:0000256" key="3">
    <source>
        <dbReference type="ARBA" id="ARBA00022777"/>
    </source>
</evidence>
<proteinExistence type="inferred from homology"/>
<sequence>MASDLEVWLDSDLTQSLTRVGTLSNDRGGIRIAYDSAWLSSPLSLLMDPSLTLDQTPFFPKAEAGIFGVLLDSSPDRWGQTLMRRREVLEAKNVGRKPNNLYAWDFLVGVQDSSRQGALRFRLAGENGFISANPIAIPPLESLPELAEAARQLSSKRVDDLVSLEQWVSLVAACGASLGGTRPKANFLAADQTDWIAKFPAEDDEIDVGAWEGVTQFLAVRAGVVMPRAKAVRLGGSHHTFCVRRFDRSPRGRVFYASAMSTLRAEQSEGVSYLDLAQFLQTNGSPEHLYGDLAQLFRRVTFNIAIGNRDDHLRNHGFLMSQQGWRLAPAFDVNPAPHLAAHVLNIDDQDNRPSLQALTDTAFCYGLDDRQALQVIEEVLEVVGEWRSIAQRMQLPRSEIELMESVILAF</sequence>
<dbReference type="Proteomes" id="UP001143328">
    <property type="component" value="Unassembled WGS sequence"/>
</dbReference>
<dbReference type="InterPro" id="IPR052028">
    <property type="entry name" value="HipA_Ser/Thr_kinase"/>
</dbReference>
<dbReference type="PANTHER" id="PTHR37419">
    <property type="entry name" value="SERINE/THREONINE-PROTEIN KINASE TOXIN HIPA"/>
    <property type="match status" value="1"/>
</dbReference>
<accession>A0A9W6K5Q7</accession>
<dbReference type="InterPro" id="IPR012893">
    <property type="entry name" value="HipA-like_C"/>
</dbReference>
<evidence type="ECO:0000256" key="1">
    <source>
        <dbReference type="ARBA" id="ARBA00010164"/>
    </source>
</evidence>
<keyword evidence="2" id="KW-0808">Transferase</keyword>
<evidence type="ECO:0000313" key="5">
    <source>
        <dbReference type="EMBL" id="GLK90015.1"/>
    </source>
</evidence>
<comment type="similarity">
    <text evidence="1">Belongs to the HipA Ser/Thr kinase family.</text>
</comment>
<gene>
    <name evidence="5" type="ORF">GCM10017655_30770</name>
</gene>
<evidence type="ECO:0000313" key="6">
    <source>
        <dbReference type="Proteomes" id="UP001143328"/>
    </source>
</evidence>
<dbReference type="Gene3D" id="1.10.1070.20">
    <property type="match status" value="1"/>
</dbReference>